<evidence type="ECO:0000313" key="2">
    <source>
        <dbReference type="Proteomes" id="UP000469452"/>
    </source>
</evidence>
<dbReference type="Proteomes" id="UP000469452">
    <property type="component" value="Unassembled WGS sequence"/>
</dbReference>
<dbReference type="VEuPathDB" id="FungiDB:H257_07131"/>
<comment type="caution">
    <text evidence="1">The sequence shown here is derived from an EMBL/GenBank/DDBJ whole genome shotgun (WGS) entry which is preliminary data.</text>
</comment>
<protein>
    <recommendedName>
        <fullName evidence="3">Transposase Tc1-like domain-containing protein</fullName>
    </recommendedName>
</protein>
<evidence type="ECO:0000313" key="1">
    <source>
        <dbReference type="EMBL" id="KAF0775509.1"/>
    </source>
</evidence>
<dbReference type="Gene3D" id="3.30.420.10">
    <property type="entry name" value="Ribonuclease H-like superfamily/Ribonuclease H"/>
    <property type="match status" value="1"/>
</dbReference>
<proteinExistence type="predicted"/>
<organism evidence="1 2">
    <name type="scientific">Aphanomyces astaci</name>
    <name type="common">Crayfish plague agent</name>
    <dbReference type="NCBI Taxonomy" id="112090"/>
    <lineage>
        <taxon>Eukaryota</taxon>
        <taxon>Sar</taxon>
        <taxon>Stramenopiles</taxon>
        <taxon>Oomycota</taxon>
        <taxon>Saprolegniomycetes</taxon>
        <taxon>Saprolegniales</taxon>
        <taxon>Verrucalvaceae</taxon>
        <taxon>Aphanomyces</taxon>
    </lineage>
</organism>
<dbReference type="EMBL" id="VJMI01001464">
    <property type="protein sequence ID" value="KAF0775509.1"/>
    <property type="molecule type" value="Genomic_DNA"/>
</dbReference>
<dbReference type="PANTHER" id="PTHR47169">
    <property type="entry name" value="OS01G0541250 PROTEIN"/>
    <property type="match status" value="1"/>
</dbReference>
<evidence type="ECO:0008006" key="3">
    <source>
        <dbReference type="Google" id="ProtNLM"/>
    </source>
</evidence>
<gene>
    <name evidence="1" type="ORF">AaE_000791</name>
</gene>
<accession>A0A6A5AYA9</accession>
<dbReference type="AlphaFoldDB" id="A0A6A5AYA9"/>
<dbReference type="GO" id="GO:0003676">
    <property type="term" value="F:nucleic acid binding"/>
    <property type="evidence" value="ECO:0007669"/>
    <property type="project" value="InterPro"/>
</dbReference>
<name>A0A6A5AYA9_APHAT</name>
<dbReference type="InterPro" id="IPR036397">
    <property type="entry name" value="RNaseH_sf"/>
</dbReference>
<sequence>MGAKRNLTNDDRAAVLQQLLARLLDHKHLPRGAFVDVAAHFGVDRSTLSNATRPCNSVASRKKGHCGRNLKHNDVAARLQQVPKARRTTFRSIAAAMDMPRSTLHEYDRRGIFVKYTSHIKPQLSDANKAVRVKWSMDFVHSVSTTDFVFDSMMDYVHVDEKWFFATRVNKTYYLAPNEEPPHRTCKSKRFITKVMFLSAFDGKIGTWHFTEQVPAIRASRNRPAGTLETKPVSVTRDVYRAMLIDHVIPAIKAVGLWANRGVLSSSKTMPGRMFLHLTAGLLTPAQVTDG</sequence>
<dbReference type="PANTHER" id="PTHR47169:SF2">
    <property type="entry name" value="OS01G0541250 PROTEIN"/>
    <property type="match status" value="1"/>
</dbReference>
<reference evidence="1 2" key="1">
    <citation type="submission" date="2019-06" db="EMBL/GenBank/DDBJ databases">
        <title>Genomics analysis of Aphanomyces spp. identifies a new class of oomycete effector associated with host adaptation.</title>
        <authorList>
            <person name="Gaulin E."/>
        </authorList>
    </citation>
    <scope>NUCLEOTIDE SEQUENCE [LARGE SCALE GENOMIC DNA]</scope>
    <source>
        <strain evidence="1 2">E</strain>
    </source>
</reference>